<keyword evidence="2" id="KW-1185">Reference proteome</keyword>
<evidence type="ECO:0008006" key="3">
    <source>
        <dbReference type="Google" id="ProtNLM"/>
    </source>
</evidence>
<organism evidence="1 2">
    <name type="scientific">Monosporascus ibericus</name>
    <dbReference type="NCBI Taxonomy" id="155417"/>
    <lineage>
        <taxon>Eukaryota</taxon>
        <taxon>Fungi</taxon>
        <taxon>Dikarya</taxon>
        <taxon>Ascomycota</taxon>
        <taxon>Pezizomycotina</taxon>
        <taxon>Sordariomycetes</taxon>
        <taxon>Xylariomycetidae</taxon>
        <taxon>Xylariales</taxon>
        <taxon>Xylariales incertae sedis</taxon>
        <taxon>Monosporascus</taxon>
    </lineage>
</organism>
<accession>A0A4Q4SXC7</accession>
<proteinExistence type="predicted"/>
<evidence type="ECO:0000313" key="2">
    <source>
        <dbReference type="Proteomes" id="UP000293360"/>
    </source>
</evidence>
<protein>
    <recommendedName>
        <fullName evidence="3">N-acetyltransferase domain-containing protein</fullName>
    </recommendedName>
</protein>
<evidence type="ECO:0000313" key="1">
    <source>
        <dbReference type="EMBL" id="RYO81732.1"/>
    </source>
</evidence>
<dbReference type="AlphaFoldDB" id="A0A4Q4SXC7"/>
<name>A0A4Q4SXC7_9PEZI</name>
<sequence>MYLESSSTKNNLYYKKFGFEAKKDIHLGQTTTATMLPAVTLTIMVREPRYSGSSRLRAGSGSSSAVIPIKLSPGSLGKVVVREGN</sequence>
<reference evidence="1 2" key="1">
    <citation type="submission" date="2018-06" db="EMBL/GenBank/DDBJ databases">
        <title>Complete Genomes of Monosporascus.</title>
        <authorList>
            <person name="Robinson A.J."/>
            <person name="Natvig D.O."/>
        </authorList>
    </citation>
    <scope>NUCLEOTIDE SEQUENCE [LARGE SCALE GENOMIC DNA]</scope>
    <source>
        <strain evidence="1 2">CBS 110550</strain>
    </source>
</reference>
<dbReference type="EMBL" id="QJNU01000976">
    <property type="protein sequence ID" value="RYO81732.1"/>
    <property type="molecule type" value="Genomic_DNA"/>
</dbReference>
<dbReference type="STRING" id="155417.A0A4Q4SXC7"/>
<dbReference type="Proteomes" id="UP000293360">
    <property type="component" value="Unassembled WGS sequence"/>
</dbReference>
<dbReference type="OrthoDB" id="544277at2759"/>
<comment type="caution">
    <text evidence="1">The sequence shown here is derived from an EMBL/GenBank/DDBJ whole genome shotgun (WGS) entry which is preliminary data.</text>
</comment>
<gene>
    <name evidence="1" type="ORF">DL764_009718</name>
</gene>